<dbReference type="RefSeq" id="WP_027017957.1">
    <property type="nucleotide sequence ID" value="NZ_CP100362.1"/>
</dbReference>
<dbReference type="SUPFAM" id="SSF54001">
    <property type="entry name" value="Cysteine proteinases"/>
    <property type="match status" value="1"/>
</dbReference>
<feature type="compositionally biased region" description="Basic and acidic residues" evidence="6">
    <location>
        <begin position="329"/>
        <end position="338"/>
    </location>
</feature>
<feature type="chain" id="PRO_5042882888" evidence="7">
    <location>
        <begin position="37"/>
        <end position="608"/>
    </location>
</feature>
<name>A0AAP4F9I1_9CORY</name>
<dbReference type="PANTHER" id="PTHR47359">
    <property type="entry name" value="PEPTIDOGLYCAN DL-ENDOPEPTIDASE CWLO"/>
    <property type="match status" value="1"/>
</dbReference>
<evidence type="ECO:0000256" key="5">
    <source>
        <dbReference type="SAM" id="Coils"/>
    </source>
</evidence>
<dbReference type="Proteomes" id="UP001224412">
    <property type="component" value="Unassembled WGS sequence"/>
</dbReference>
<evidence type="ECO:0000256" key="7">
    <source>
        <dbReference type="SAM" id="SignalP"/>
    </source>
</evidence>
<sequence>MPSSSHRRTFRVRSFSAAIACTASLSLFGSSSIAQASPNGSLQPAVSELISTITDAESELNNLDLKIGELRESVNEALLILQDSRTEASQAQRGVSTAKEELAVAQSDIATAQSELDELSRSKYRRAAGSSGLREISGGDHRDDELFRKSILRTQAEEKLSTIDELDRVRTEKANKESQLRKTHELAEQRAEQAATAEEQARKLLEATTAKVAQVEQERAAVAQDRDEAQQELAAVRSGETASSSGSVSTELRQDDLSVPNHNSAPDTASHAPENNSGSETADSAVELDEQKPSGTTGNRASNSTEASQDPDAISAELRELIDQAADAVAEHLPDHTALEATPRDTPTSEQESQDPPGQIPALQRNTTREETTAESITGTNAEAEGEAASALESEDSAPQNSTTVAETATDTADSVSPDSDSSNADGVSATDSTQSDVVEELGGVLEELDTNESVTEDASAGFANVAPSQQAQAVLSRARSQLGVDYAWGGGNAQGPTAGIRDGGHADSNGDFGKVGFDCSGLVQYAFAGAGISLPHYSGGQYRHGTHVSTTDLQPGDLIFYGPGGSQHVAIYSGNGMMIEAPHSGSHVREVPVRHTGMTEHAVRLLG</sequence>
<evidence type="ECO:0000313" key="10">
    <source>
        <dbReference type="Proteomes" id="UP001224412"/>
    </source>
</evidence>
<feature type="region of interest" description="Disordered" evidence="6">
    <location>
        <begin position="219"/>
        <end position="436"/>
    </location>
</feature>
<feature type="compositionally biased region" description="Polar residues" evidence="6">
    <location>
        <begin position="345"/>
        <end position="356"/>
    </location>
</feature>
<protein>
    <submittedName>
        <fullName evidence="9">NlpC/P60 family protein</fullName>
    </submittedName>
</protein>
<dbReference type="InterPro" id="IPR051794">
    <property type="entry name" value="PG_Endopeptidase_C40"/>
</dbReference>
<dbReference type="GO" id="GO:0006508">
    <property type="term" value="P:proteolysis"/>
    <property type="evidence" value="ECO:0007669"/>
    <property type="project" value="UniProtKB-KW"/>
</dbReference>
<feature type="compositionally biased region" description="Polar residues" evidence="6">
    <location>
        <begin position="293"/>
        <end position="308"/>
    </location>
</feature>
<reference evidence="9" key="1">
    <citation type="submission" date="2023-05" db="EMBL/GenBank/DDBJ databases">
        <title>Metabolic capabilities are highly conserved among human nasal-associated Corynebacterium species in pangenomic analyses.</title>
        <authorList>
            <person name="Tran T.H."/>
            <person name="Roberts A.Q."/>
            <person name="Escapa I.F."/>
            <person name="Gao W."/>
            <person name="Conlan S."/>
            <person name="Kong H."/>
            <person name="Segre J.A."/>
            <person name="Kelly M.S."/>
            <person name="Lemon K.P."/>
        </authorList>
    </citation>
    <scope>NUCLEOTIDE SEQUENCE</scope>
    <source>
        <strain evidence="9">KPL2773</strain>
    </source>
</reference>
<accession>A0AAP4F9I1</accession>
<dbReference type="InterPro" id="IPR000064">
    <property type="entry name" value="NLP_P60_dom"/>
</dbReference>
<evidence type="ECO:0000259" key="8">
    <source>
        <dbReference type="PROSITE" id="PS51935"/>
    </source>
</evidence>
<dbReference type="Gene3D" id="3.90.1720.10">
    <property type="entry name" value="endopeptidase domain like (from Nostoc punctiforme)"/>
    <property type="match status" value="1"/>
</dbReference>
<keyword evidence="3" id="KW-0378">Hydrolase</keyword>
<organism evidence="9 10">
    <name type="scientific">Corynebacterium pseudodiphtheriticum</name>
    <dbReference type="NCBI Taxonomy" id="37637"/>
    <lineage>
        <taxon>Bacteria</taxon>
        <taxon>Bacillati</taxon>
        <taxon>Actinomycetota</taxon>
        <taxon>Actinomycetes</taxon>
        <taxon>Mycobacteriales</taxon>
        <taxon>Corynebacteriaceae</taxon>
        <taxon>Corynebacterium</taxon>
    </lineage>
</organism>
<keyword evidence="7" id="KW-0732">Signal</keyword>
<feature type="compositionally biased region" description="Polar residues" evidence="6">
    <location>
        <begin position="260"/>
        <end position="282"/>
    </location>
</feature>
<dbReference type="AlphaFoldDB" id="A0AAP4F9I1"/>
<evidence type="ECO:0000256" key="6">
    <source>
        <dbReference type="SAM" id="MobiDB-lite"/>
    </source>
</evidence>
<keyword evidence="5" id="KW-0175">Coiled coil</keyword>
<evidence type="ECO:0000256" key="2">
    <source>
        <dbReference type="ARBA" id="ARBA00022670"/>
    </source>
</evidence>
<proteinExistence type="inferred from homology"/>
<feature type="signal peptide" evidence="7">
    <location>
        <begin position="1"/>
        <end position="36"/>
    </location>
</feature>
<dbReference type="NCBIfam" id="NF046048">
    <property type="entry name" value="NlpC_P60_DIP1281"/>
    <property type="match status" value="1"/>
</dbReference>
<feature type="coiled-coil region" evidence="5">
    <location>
        <begin position="46"/>
        <end position="122"/>
    </location>
</feature>
<dbReference type="PROSITE" id="PS51935">
    <property type="entry name" value="NLPC_P60"/>
    <property type="match status" value="1"/>
</dbReference>
<evidence type="ECO:0000256" key="4">
    <source>
        <dbReference type="ARBA" id="ARBA00022807"/>
    </source>
</evidence>
<gene>
    <name evidence="9" type="ORF">QPX42_06875</name>
</gene>
<evidence type="ECO:0000313" key="9">
    <source>
        <dbReference type="EMBL" id="MDK4307260.1"/>
    </source>
</evidence>
<feature type="compositionally biased region" description="Basic and acidic residues" evidence="6">
    <location>
        <begin position="219"/>
        <end position="229"/>
    </location>
</feature>
<comment type="similarity">
    <text evidence="1">Belongs to the peptidase C40 family.</text>
</comment>
<dbReference type="Pfam" id="PF00877">
    <property type="entry name" value="NLPC_P60"/>
    <property type="match status" value="1"/>
</dbReference>
<feature type="compositionally biased region" description="Polar residues" evidence="6">
    <location>
        <begin position="418"/>
        <end position="436"/>
    </location>
</feature>
<keyword evidence="4" id="KW-0788">Thiol protease</keyword>
<feature type="domain" description="NlpC/P60" evidence="8">
    <location>
        <begin position="469"/>
        <end position="608"/>
    </location>
</feature>
<comment type="caution">
    <text evidence="9">The sequence shown here is derived from an EMBL/GenBank/DDBJ whole genome shotgun (WGS) entry which is preliminary data.</text>
</comment>
<feature type="compositionally biased region" description="Low complexity" evidence="6">
    <location>
        <begin position="402"/>
        <end position="417"/>
    </location>
</feature>
<evidence type="ECO:0000256" key="3">
    <source>
        <dbReference type="ARBA" id="ARBA00022801"/>
    </source>
</evidence>
<feature type="compositionally biased region" description="Low complexity" evidence="6">
    <location>
        <begin position="238"/>
        <end position="251"/>
    </location>
</feature>
<dbReference type="EMBL" id="JASNVH010000009">
    <property type="protein sequence ID" value="MDK4307260.1"/>
    <property type="molecule type" value="Genomic_DNA"/>
</dbReference>
<keyword evidence="2" id="KW-0645">Protease</keyword>
<dbReference type="PANTHER" id="PTHR47359:SF3">
    <property type="entry name" value="NLP_P60 DOMAIN-CONTAINING PROTEIN-RELATED"/>
    <property type="match status" value="1"/>
</dbReference>
<evidence type="ECO:0000256" key="1">
    <source>
        <dbReference type="ARBA" id="ARBA00007074"/>
    </source>
</evidence>
<dbReference type="InterPro" id="IPR038765">
    <property type="entry name" value="Papain-like_cys_pep_sf"/>
</dbReference>
<dbReference type="GeneID" id="42781685"/>
<dbReference type="GO" id="GO:0008234">
    <property type="term" value="F:cysteine-type peptidase activity"/>
    <property type="evidence" value="ECO:0007669"/>
    <property type="project" value="UniProtKB-KW"/>
</dbReference>